<reference evidence="2 3" key="1">
    <citation type="submission" date="2023-01" db="EMBL/GenBank/DDBJ databases">
        <title>Analysis of 21 Apiospora genomes using comparative genomics revels a genus with tremendous synthesis potential of carbohydrate active enzymes and secondary metabolites.</title>
        <authorList>
            <person name="Sorensen T."/>
        </authorList>
    </citation>
    <scope>NUCLEOTIDE SEQUENCE [LARGE SCALE GENOMIC DNA]</scope>
    <source>
        <strain evidence="2 3">CBS 135458</strain>
    </source>
</reference>
<feature type="compositionally biased region" description="Basic and acidic residues" evidence="1">
    <location>
        <begin position="82"/>
        <end position="92"/>
    </location>
</feature>
<feature type="compositionally biased region" description="Polar residues" evidence="1">
    <location>
        <begin position="1"/>
        <end position="11"/>
    </location>
</feature>
<protein>
    <submittedName>
        <fullName evidence="2">Uncharacterized protein</fullName>
    </submittedName>
</protein>
<accession>A0ABR1TDT4</accession>
<dbReference type="EMBL" id="JAQQWL010000012">
    <property type="protein sequence ID" value="KAK8043939.1"/>
    <property type="molecule type" value="Genomic_DNA"/>
</dbReference>
<sequence length="102" mass="11274">MHFSHITSAETNGKAVLSRTGGYEDGGPNYYLTYWDLLTYNLQLGKARDMPGPAACDITKSLLQRKLASSRLSAAFIPRDRETDPVTNEKVKSGNLRLDVPT</sequence>
<proteinExistence type="predicted"/>
<dbReference type="Proteomes" id="UP001480595">
    <property type="component" value="Unassembled WGS sequence"/>
</dbReference>
<feature type="region of interest" description="Disordered" evidence="1">
    <location>
        <begin position="82"/>
        <end position="102"/>
    </location>
</feature>
<comment type="caution">
    <text evidence="2">The sequence shown here is derived from an EMBL/GenBank/DDBJ whole genome shotgun (WGS) entry which is preliminary data.</text>
</comment>
<feature type="region of interest" description="Disordered" evidence="1">
    <location>
        <begin position="1"/>
        <end position="21"/>
    </location>
</feature>
<gene>
    <name evidence="2" type="ORF">PG994_012777</name>
</gene>
<dbReference type="RefSeq" id="XP_066710334.1">
    <property type="nucleotide sequence ID" value="XM_066864186.1"/>
</dbReference>
<name>A0ABR1TDT4_9PEZI</name>
<keyword evidence="3" id="KW-1185">Reference proteome</keyword>
<evidence type="ECO:0000256" key="1">
    <source>
        <dbReference type="SAM" id="MobiDB-lite"/>
    </source>
</evidence>
<dbReference type="GeneID" id="92097249"/>
<evidence type="ECO:0000313" key="2">
    <source>
        <dbReference type="EMBL" id="KAK8043939.1"/>
    </source>
</evidence>
<organism evidence="2 3">
    <name type="scientific">Apiospora phragmitis</name>
    <dbReference type="NCBI Taxonomy" id="2905665"/>
    <lineage>
        <taxon>Eukaryota</taxon>
        <taxon>Fungi</taxon>
        <taxon>Dikarya</taxon>
        <taxon>Ascomycota</taxon>
        <taxon>Pezizomycotina</taxon>
        <taxon>Sordariomycetes</taxon>
        <taxon>Xylariomycetidae</taxon>
        <taxon>Amphisphaeriales</taxon>
        <taxon>Apiosporaceae</taxon>
        <taxon>Apiospora</taxon>
    </lineage>
</organism>
<evidence type="ECO:0000313" key="3">
    <source>
        <dbReference type="Proteomes" id="UP001480595"/>
    </source>
</evidence>